<dbReference type="PRINTS" id="PR00922">
    <property type="entry name" value="DADACBPTASE3"/>
</dbReference>
<dbReference type="PANTHER" id="PTHR30023">
    <property type="entry name" value="D-ALANYL-D-ALANINE CARBOXYPEPTIDASE"/>
    <property type="match status" value="1"/>
</dbReference>
<evidence type="ECO:0000256" key="3">
    <source>
        <dbReference type="SAM" id="MobiDB-lite"/>
    </source>
</evidence>
<name>A0A2V5LIV4_9MICC</name>
<feature type="compositionally biased region" description="Low complexity" evidence="3">
    <location>
        <begin position="277"/>
        <end position="296"/>
    </location>
</feature>
<dbReference type="GO" id="GO:0004185">
    <property type="term" value="F:serine-type carboxypeptidase activity"/>
    <property type="evidence" value="ECO:0007669"/>
    <property type="project" value="InterPro"/>
</dbReference>
<dbReference type="GO" id="GO:0006508">
    <property type="term" value="P:proteolysis"/>
    <property type="evidence" value="ECO:0007669"/>
    <property type="project" value="InterPro"/>
</dbReference>
<organism evidence="4 5">
    <name type="scientific">Arthrobacter livingstonensis</name>
    <dbReference type="NCBI Taxonomy" id="670078"/>
    <lineage>
        <taxon>Bacteria</taxon>
        <taxon>Bacillati</taxon>
        <taxon>Actinomycetota</taxon>
        <taxon>Actinomycetes</taxon>
        <taxon>Micrococcales</taxon>
        <taxon>Micrococcaceae</taxon>
        <taxon>Arthrobacter</taxon>
    </lineage>
</organism>
<protein>
    <submittedName>
        <fullName evidence="4">D-alanyl-D-alanine carboxypeptidase</fullName>
    </submittedName>
</protein>
<dbReference type="Proteomes" id="UP000247832">
    <property type="component" value="Unassembled WGS sequence"/>
</dbReference>
<proteinExistence type="inferred from homology"/>
<evidence type="ECO:0000256" key="2">
    <source>
        <dbReference type="ARBA" id="ARBA00022801"/>
    </source>
</evidence>
<dbReference type="AlphaFoldDB" id="A0A2V5LIV4"/>
<comment type="caution">
    <text evidence="4">The sequence shown here is derived from an EMBL/GenBank/DDBJ whole genome shotgun (WGS) entry which is preliminary data.</text>
</comment>
<dbReference type="RefSeq" id="WP_110501360.1">
    <property type="nucleotide sequence ID" value="NZ_QJVD01000012.1"/>
</dbReference>
<reference evidence="4 5" key="1">
    <citation type="submission" date="2018-05" db="EMBL/GenBank/DDBJ databases">
        <title>Genetic diversity of glacier-inhabiting Cryobacterium bacteria in China and description of Cryobacterium mengkeensis sp. nov. and Arthrobacter glacialis sp. nov.</title>
        <authorList>
            <person name="Liu Q."/>
            <person name="Xin Y.-H."/>
        </authorList>
    </citation>
    <scope>NUCLEOTIDE SEQUENCE [LARGE SCALE GENOMIC DNA]</scope>
    <source>
        <strain evidence="4 5">LI2</strain>
    </source>
</reference>
<keyword evidence="4" id="KW-0121">Carboxypeptidase</keyword>
<keyword evidence="5" id="KW-1185">Reference proteome</keyword>
<feature type="region of interest" description="Disordered" evidence="3">
    <location>
        <begin position="274"/>
        <end position="299"/>
    </location>
</feature>
<keyword evidence="2" id="KW-0378">Hydrolase</keyword>
<comment type="similarity">
    <text evidence="1">Belongs to the peptidase S13 family.</text>
</comment>
<accession>A0A2V5LIV4</accession>
<evidence type="ECO:0000313" key="4">
    <source>
        <dbReference type="EMBL" id="PYI66930.1"/>
    </source>
</evidence>
<dbReference type="Pfam" id="PF02113">
    <property type="entry name" value="Peptidase_S13"/>
    <property type="match status" value="2"/>
</dbReference>
<gene>
    <name evidence="4" type="ORF">CVV68_12615</name>
</gene>
<dbReference type="EMBL" id="QJVD01000012">
    <property type="protein sequence ID" value="PYI66930.1"/>
    <property type="molecule type" value="Genomic_DNA"/>
</dbReference>
<dbReference type="OrthoDB" id="56883at2"/>
<dbReference type="PANTHER" id="PTHR30023:SF0">
    <property type="entry name" value="PENICILLIN-SENSITIVE CARBOXYPEPTIDASE A"/>
    <property type="match status" value="1"/>
</dbReference>
<keyword evidence="4" id="KW-0645">Protease</keyword>
<evidence type="ECO:0000313" key="5">
    <source>
        <dbReference type="Proteomes" id="UP000247832"/>
    </source>
</evidence>
<dbReference type="InterPro" id="IPR012338">
    <property type="entry name" value="Beta-lactam/transpept-like"/>
</dbReference>
<dbReference type="Gene3D" id="3.40.710.10">
    <property type="entry name" value="DD-peptidase/beta-lactamase superfamily"/>
    <property type="match status" value="2"/>
</dbReference>
<evidence type="ECO:0000256" key="1">
    <source>
        <dbReference type="ARBA" id="ARBA00006096"/>
    </source>
</evidence>
<dbReference type="SUPFAM" id="SSF56601">
    <property type="entry name" value="beta-lactamase/transpeptidase-like"/>
    <property type="match status" value="1"/>
</dbReference>
<sequence>MGRTSKAVTSAVLILALAAVTVPAGMNLVPALLPTFVVAAPLPAAQLAPTSLSTVTGIAPLSTKAPLPDAAKLGAALDEALKLDAVGQFSAYVTDASTGKVLYSHDGGSARTPASNLKLLTATAALTSLGAGTRLETSVVAGDTPNALVLKAGGDAMLSDGASDPSAVMGHAGLATLAKKTAAALAAGGVKGPVTLSIDDHLFTGPALNPEWDTGDVNAGEIAPIYPMALYAGRTAASTTAGGAGPRPQDAALAVAVEFDAALKDAGVETKGSITHTAAPSPAGAAAKSPTGKASPGATSSDTAFSGAVLASVSSATVAQQVQYLLVESDNYLAEVMGRLVAVKQGMDATNEGSVAAVRDVLSGLGLPLEGAVTVDNCGLAGNDLISARQLVEVVSYLLAHTGTDAGLALEGLPIAGLTGTLGDRFVDPGTVAAAGLVRAKTGTLNRVSTLSGYVINAQGRLLAFSVMGNKLAGGPASAIPVIDAAAAALAKS</sequence>
<dbReference type="GO" id="GO:0000270">
    <property type="term" value="P:peptidoglycan metabolic process"/>
    <property type="evidence" value="ECO:0007669"/>
    <property type="project" value="TreeGrafter"/>
</dbReference>
<dbReference type="InterPro" id="IPR000667">
    <property type="entry name" value="Peptidase_S13"/>
</dbReference>